<comment type="similarity">
    <text evidence="4">Belongs to the NapD family.</text>
</comment>
<dbReference type="Pfam" id="PF03927">
    <property type="entry name" value="NapD"/>
    <property type="match status" value="1"/>
</dbReference>
<dbReference type="GO" id="GO:0005737">
    <property type="term" value="C:cytoplasm"/>
    <property type="evidence" value="ECO:0007669"/>
    <property type="project" value="UniProtKB-SubCell"/>
</dbReference>
<proteinExistence type="inferred from homology"/>
<organism evidence="5 6">
    <name type="scientific">Photobacterium gaetbulicola</name>
    <dbReference type="NCBI Taxonomy" id="1295392"/>
    <lineage>
        <taxon>Bacteria</taxon>
        <taxon>Pseudomonadati</taxon>
        <taxon>Pseudomonadota</taxon>
        <taxon>Gammaproteobacteria</taxon>
        <taxon>Vibrionales</taxon>
        <taxon>Vibrionaceae</taxon>
        <taxon>Photobacterium</taxon>
    </lineage>
</organism>
<evidence type="ECO:0000313" key="5">
    <source>
        <dbReference type="EMBL" id="KHT62135.1"/>
    </source>
</evidence>
<dbReference type="RefSeq" id="WP_039466007.1">
    <property type="nucleotide sequence ID" value="NZ_JWLZ01000184.1"/>
</dbReference>
<evidence type="ECO:0000256" key="3">
    <source>
        <dbReference type="ARBA" id="ARBA00023186"/>
    </source>
</evidence>
<comment type="function">
    <text evidence="4">Chaperone for NapA, the catalytic subunit of the periplasmic nitrate reductase. It binds directly and specifically to the twin-arginine signal peptide of NapA, preventing premature interaction with the Tat translocase and premature export.</text>
</comment>
<dbReference type="HAMAP" id="MF_02200">
    <property type="entry name" value="NapD"/>
    <property type="match status" value="1"/>
</dbReference>
<accession>A0A0B9GB35</accession>
<evidence type="ECO:0000256" key="2">
    <source>
        <dbReference type="ARBA" id="ARBA00022490"/>
    </source>
</evidence>
<dbReference type="AlphaFoldDB" id="A0A0B9GB35"/>
<gene>
    <name evidence="4" type="primary">napD</name>
    <name evidence="5" type="ORF">RJ45_19025</name>
</gene>
<comment type="subunit">
    <text evidence="4">Interacts with the cytoplasmic NapA precursor.</text>
</comment>
<dbReference type="Gene3D" id="3.30.70.920">
    <property type="match status" value="1"/>
</dbReference>
<dbReference type="InterPro" id="IPR005623">
    <property type="entry name" value="Chaperone_NapD_NO3_reduct"/>
</dbReference>
<dbReference type="Proteomes" id="UP000031278">
    <property type="component" value="Unassembled WGS sequence"/>
</dbReference>
<evidence type="ECO:0000313" key="6">
    <source>
        <dbReference type="Proteomes" id="UP000031278"/>
    </source>
</evidence>
<dbReference type="PANTHER" id="PTHR38603:SF1">
    <property type="entry name" value="CHAPERONE NAPD"/>
    <property type="match status" value="1"/>
</dbReference>
<dbReference type="GO" id="GO:0005048">
    <property type="term" value="F:signal sequence binding"/>
    <property type="evidence" value="ECO:0007669"/>
    <property type="project" value="UniProtKB-UniRule"/>
</dbReference>
<protein>
    <recommendedName>
        <fullName evidence="4">Chaperone NapD</fullName>
    </recommendedName>
    <alternativeName>
        <fullName evidence="4">NapA signal peptide-binding chaperone NapD</fullName>
    </alternativeName>
</protein>
<keyword evidence="3 4" id="KW-0143">Chaperone</keyword>
<sequence>MSEFHVCSLIVYVVAEQLESIKKTIESLPGAEVPIFGESGKLVVVLEGEQKNDIVGHFDYIKQLPGVLDTTLVYHQMEEQSELKEA</sequence>
<reference evidence="5 6" key="1">
    <citation type="submission" date="2014-12" db="EMBL/GenBank/DDBJ databases">
        <title>Genome sequencing of Photobacterium gaetbulicola AD005a.</title>
        <authorList>
            <person name="Adrian T.G.S."/>
            <person name="Chan K.G."/>
        </authorList>
    </citation>
    <scope>NUCLEOTIDE SEQUENCE [LARGE SCALE GENOMIC DNA]</scope>
    <source>
        <strain evidence="5 6">AD005a</strain>
    </source>
</reference>
<dbReference type="PANTHER" id="PTHR38603">
    <property type="entry name" value="CHAPERONE NAPD"/>
    <property type="match status" value="1"/>
</dbReference>
<dbReference type="GO" id="GO:0051224">
    <property type="term" value="P:negative regulation of protein transport"/>
    <property type="evidence" value="ECO:0007669"/>
    <property type="project" value="UniProtKB-UniRule"/>
</dbReference>
<evidence type="ECO:0000256" key="4">
    <source>
        <dbReference type="HAMAP-Rule" id="MF_02200"/>
    </source>
</evidence>
<comment type="subcellular location">
    <subcellularLocation>
        <location evidence="1 4">Cytoplasm</location>
    </subcellularLocation>
</comment>
<name>A0A0B9GB35_9GAMM</name>
<keyword evidence="2 4" id="KW-0963">Cytoplasm</keyword>
<comment type="caution">
    <text evidence="5">The sequence shown here is derived from an EMBL/GenBank/DDBJ whole genome shotgun (WGS) entry which is preliminary data.</text>
</comment>
<dbReference type="EMBL" id="JWLZ01000184">
    <property type="protein sequence ID" value="KHT62135.1"/>
    <property type="molecule type" value="Genomic_DNA"/>
</dbReference>
<evidence type="ECO:0000256" key="1">
    <source>
        <dbReference type="ARBA" id="ARBA00004496"/>
    </source>
</evidence>